<comment type="caution">
    <text evidence="6">The sequence shown here is derived from an EMBL/GenBank/DDBJ whole genome shotgun (WGS) entry which is preliminary data.</text>
</comment>
<evidence type="ECO:0000256" key="3">
    <source>
        <dbReference type="ARBA" id="ARBA00023125"/>
    </source>
</evidence>
<keyword evidence="7" id="KW-1185">Reference proteome</keyword>
<dbReference type="InterPro" id="IPR036388">
    <property type="entry name" value="WH-like_DNA-bd_sf"/>
</dbReference>
<sequence>MDPKFPVDPDEQVRTRIAWYYYFEGQTQAAIAQRLRMSRVRVNRILAQCREEGLVQIRINSKLTSCVALERALERRFDLHEAVVIPSPRAEADIPAVLGAAAGAYMSDILNDNQSVGVGWGRTLYHSLRSVRRRPLTGLSVVSLLGGLTRASAMNTYETAARFADLFGAECYYIAAPAFTDTEASRDMLMQQEVLQEVFDKARQVDIALVSVGKATTDSTIYRLGLVSEKEIAELQALESVGDLLGHYLDAEGRLVDHSLNNRVMALSPLHLDQVGQVVLVSGGPSKVPAVRASLLGGYVNTLITDEVAANALLGDGQDIDPTAARDSTPR</sequence>
<dbReference type="PANTHER" id="PTHR34294">
    <property type="entry name" value="TRANSCRIPTIONAL REGULATOR-RELATED"/>
    <property type="match status" value="1"/>
</dbReference>
<dbReference type="Gene3D" id="1.10.10.10">
    <property type="entry name" value="Winged helix-like DNA-binding domain superfamily/Winged helix DNA-binding domain"/>
    <property type="match status" value="1"/>
</dbReference>
<keyword evidence="4" id="KW-0804">Transcription</keyword>
<reference evidence="6" key="1">
    <citation type="submission" date="2017-08" db="EMBL/GenBank/DDBJ databases">
        <authorList>
            <person name="Imhoff J.F."/>
            <person name="Rahn T."/>
            <person name="Kuenzel S."/>
            <person name="Neulinger S.C."/>
        </authorList>
    </citation>
    <scope>NUCLEOTIDE SEQUENCE</scope>
    <source>
        <strain evidence="6">DSM 9154</strain>
    </source>
</reference>
<comment type="similarity">
    <text evidence="1">Belongs to the SorC transcriptional regulatory family.</text>
</comment>
<keyword evidence="3" id="KW-0238">DNA-binding</keyword>
<keyword evidence="2" id="KW-0805">Transcription regulation</keyword>
<gene>
    <name evidence="6" type="ORF">CKO21_03995</name>
</gene>
<dbReference type="GO" id="GO:0030246">
    <property type="term" value="F:carbohydrate binding"/>
    <property type="evidence" value="ECO:0007669"/>
    <property type="project" value="InterPro"/>
</dbReference>
<protein>
    <recommendedName>
        <fullName evidence="5">Sugar-binding domain-containing protein</fullName>
    </recommendedName>
</protein>
<dbReference type="Proteomes" id="UP000778970">
    <property type="component" value="Unassembled WGS sequence"/>
</dbReference>
<evidence type="ECO:0000256" key="4">
    <source>
        <dbReference type="ARBA" id="ARBA00023163"/>
    </source>
</evidence>
<organism evidence="6 7">
    <name type="scientific">Rhodovibrio salinarum</name>
    <dbReference type="NCBI Taxonomy" id="1087"/>
    <lineage>
        <taxon>Bacteria</taxon>
        <taxon>Pseudomonadati</taxon>
        <taxon>Pseudomonadota</taxon>
        <taxon>Alphaproteobacteria</taxon>
        <taxon>Rhodospirillales</taxon>
        <taxon>Rhodovibrionaceae</taxon>
        <taxon>Rhodovibrio</taxon>
    </lineage>
</organism>
<evidence type="ECO:0000259" key="5">
    <source>
        <dbReference type="Pfam" id="PF04198"/>
    </source>
</evidence>
<dbReference type="SUPFAM" id="SSF100950">
    <property type="entry name" value="NagB/RpiA/CoA transferase-like"/>
    <property type="match status" value="1"/>
</dbReference>
<dbReference type="Pfam" id="PF04198">
    <property type="entry name" value="Sugar-bind"/>
    <property type="match status" value="1"/>
</dbReference>
<evidence type="ECO:0000256" key="2">
    <source>
        <dbReference type="ARBA" id="ARBA00023015"/>
    </source>
</evidence>
<dbReference type="Gene3D" id="3.40.50.1360">
    <property type="match status" value="1"/>
</dbReference>
<evidence type="ECO:0000313" key="7">
    <source>
        <dbReference type="Proteomes" id="UP000778970"/>
    </source>
</evidence>
<evidence type="ECO:0000256" key="1">
    <source>
        <dbReference type="ARBA" id="ARBA00010466"/>
    </source>
</evidence>
<accession>A0A934UYV1</accession>
<dbReference type="AlphaFoldDB" id="A0A934UYV1"/>
<dbReference type="GO" id="GO:0003677">
    <property type="term" value="F:DNA binding"/>
    <property type="evidence" value="ECO:0007669"/>
    <property type="project" value="UniProtKB-KW"/>
</dbReference>
<reference evidence="6" key="2">
    <citation type="journal article" date="2020" name="Microorganisms">
        <title>Osmotic Adaptation and Compatible Solute Biosynthesis of Phototrophic Bacteria as Revealed from Genome Analyses.</title>
        <authorList>
            <person name="Imhoff J.F."/>
            <person name="Rahn T."/>
            <person name="Kunzel S."/>
            <person name="Keller A."/>
            <person name="Neulinger S.C."/>
        </authorList>
    </citation>
    <scope>NUCLEOTIDE SEQUENCE</scope>
    <source>
        <strain evidence="6">DSM 9154</strain>
    </source>
</reference>
<dbReference type="InterPro" id="IPR007324">
    <property type="entry name" value="Sugar-bd_dom_put"/>
</dbReference>
<dbReference type="PANTHER" id="PTHR34294:SF1">
    <property type="entry name" value="TRANSCRIPTIONAL REGULATOR LSRR"/>
    <property type="match status" value="1"/>
</dbReference>
<dbReference type="InterPro" id="IPR051054">
    <property type="entry name" value="SorC_transcr_regulators"/>
</dbReference>
<dbReference type="EMBL" id="NRRE01000016">
    <property type="protein sequence ID" value="MBK1696402.1"/>
    <property type="molecule type" value="Genomic_DNA"/>
</dbReference>
<dbReference type="InterPro" id="IPR037171">
    <property type="entry name" value="NagB/RpiA_transferase-like"/>
</dbReference>
<name>A0A934UYV1_9PROT</name>
<evidence type="ECO:0000313" key="6">
    <source>
        <dbReference type="EMBL" id="MBK1696402.1"/>
    </source>
</evidence>
<proteinExistence type="inferred from homology"/>
<feature type="domain" description="Sugar-binding" evidence="5">
    <location>
        <begin position="62"/>
        <end position="314"/>
    </location>
</feature>